<accession>A0ABM0M2D4</accession>
<keyword evidence="1 6" id="KW-0489">Methyltransferase</keyword>
<dbReference type="PROSITE" id="PS50970">
    <property type="entry name" value="HCY"/>
    <property type="match status" value="1"/>
</dbReference>
<evidence type="ECO:0000313" key="10">
    <source>
        <dbReference type="RefSeq" id="XP_006814175.1"/>
    </source>
</evidence>
<evidence type="ECO:0000256" key="2">
    <source>
        <dbReference type="ARBA" id="ARBA00022679"/>
    </source>
</evidence>
<feature type="binding site" evidence="6">
    <location>
        <position position="220"/>
    </location>
    <ligand>
        <name>Zn(2+)</name>
        <dbReference type="ChEBI" id="CHEBI:29105"/>
    </ligand>
</feature>
<dbReference type="Gene3D" id="3.20.20.330">
    <property type="entry name" value="Homocysteine-binding-like domain"/>
    <property type="match status" value="1"/>
</dbReference>
<dbReference type="InterPro" id="IPR041105">
    <property type="entry name" value="TDP-43_N"/>
</dbReference>
<feature type="binding site" evidence="6">
    <location>
        <position position="304"/>
    </location>
    <ligand>
        <name>Zn(2+)</name>
        <dbReference type="ChEBI" id="CHEBI:29105"/>
    </ligand>
</feature>
<comment type="pathway">
    <text evidence="4">Amino-acid biosynthesis; L-methionine biosynthesis via de novo pathway.</text>
</comment>
<dbReference type="InterPro" id="IPR003726">
    <property type="entry name" value="HCY_dom"/>
</dbReference>
<name>A0ABM0M2D4_SACKO</name>
<proteinExistence type="predicted"/>
<comment type="cofactor">
    <cofactor evidence="6">
        <name>Zn(2+)</name>
        <dbReference type="ChEBI" id="CHEBI:29105"/>
    </cofactor>
</comment>
<keyword evidence="6" id="KW-0479">Metal-binding</keyword>
<feature type="domain" description="Hcy-binding" evidence="8">
    <location>
        <begin position="8"/>
        <end position="318"/>
    </location>
</feature>
<keyword evidence="9" id="KW-1185">Reference proteome</keyword>
<keyword evidence="2 6" id="KW-0808">Transferase</keyword>
<evidence type="ECO:0000256" key="1">
    <source>
        <dbReference type="ARBA" id="ARBA00022603"/>
    </source>
</evidence>
<dbReference type="Pfam" id="PF02574">
    <property type="entry name" value="S-methyl_trans"/>
    <property type="match status" value="1"/>
</dbReference>
<feature type="domain" description="HECT" evidence="7">
    <location>
        <begin position="498"/>
        <end position="683"/>
    </location>
</feature>
<dbReference type="CDD" id="cd19609">
    <property type="entry name" value="NTD_TDP-43"/>
    <property type="match status" value="1"/>
</dbReference>
<dbReference type="RefSeq" id="XP_006814175.1">
    <property type="nucleotide sequence ID" value="XM_006814112.1"/>
</dbReference>
<dbReference type="InterPro" id="IPR035983">
    <property type="entry name" value="Hect_E3_ubiquitin_ligase"/>
</dbReference>
<dbReference type="SUPFAM" id="SSF56204">
    <property type="entry name" value="Hect, E3 ligase catalytic domain"/>
    <property type="match status" value="1"/>
</dbReference>
<dbReference type="Pfam" id="PF00632">
    <property type="entry name" value="HECT"/>
    <property type="match status" value="1"/>
</dbReference>
<dbReference type="PROSITE" id="PS50237">
    <property type="entry name" value="HECT"/>
    <property type="match status" value="1"/>
</dbReference>
<evidence type="ECO:0000259" key="8">
    <source>
        <dbReference type="PROSITE" id="PS50970"/>
    </source>
</evidence>
<dbReference type="Gene3D" id="3.30.2410.10">
    <property type="entry name" value="Hect, E3 ligase catalytic domain"/>
    <property type="match status" value="1"/>
</dbReference>
<evidence type="ECO:0000256" key="6">
    <source>
        <dbReference type="PROSITE-ProRule" id="PRU00333"/>
    </source>
</evidence>
<feature type="active site" description="Glycyl thioester intermediate" evidence="5">
    <location>
        <position position="650"/>
    </location>
</feature>
<evidence type="ECO:0000259" key="7">
    <source>
        <dbReference type="PROSITE" id="PS50237"/>
    </source>
</evidence>
<evidence type="ECO:0000256" key="5">
    <source>
        <dbReference type="PROSITE-ProRule" id="PRU00104"/>
    </source>
</evidence>
<dbReference type="InterPro" id="IPR036589">
    <property type="entry name" value="HCY_dom_sf"/>
</dbReference>
<keyword evidence="6" id="KW-0862">Zinc</keyword>
<reference evidence="10" key="1">
    <citation type="submission" date="2025-08" db="UniProtKB">
        <authorList>
            <consortium name="RefSeq"/>
        </authorList>
    </citation>
    <scope>IDENTIFICATION</scope>
    <source>
        <tissue evidence="10">Testes</tissue>
    </source>
</reference>
<evidence type="ECO:0000256" key="3">
    <source>
        <dbReference type="ARBA" id="ARBA00022786"/>
    </source>
</evidence>
<dbReference type="GeneID" id="100371248"/>
<dbReference type="PANTHER" id="PTHR11103:SF18">
    <property type="entry name" value="SLR1189 PROTEIN"/>
    <property type="match status" value="1"/>
</dbReference>
<protein>
    <submittedName>
        <fullName evidence="10">Uncharacterized protein LOC100371248</fullName>
    </submittedName>
</protein>
<sequence length="683" mass="75579">MPTSGSIKGLVERLEDGETVIVAEGYLFELQRRGYLKAGAYVPEVVLEHPDLVKNLYREFVHAGSDVVLAFTYYAHREKLRLIGREDDLEKLNKTALRMAREVADETGTLMAGNICNTNLYLKDDPDSISTVQSMFKEQIEWAVEGGADYIVGETFGSLGEAMLALQSIKEHGKGLPAVITLATHLYEIEGECATNDNVSMSDACKQLQDSGAAVVGVNCTRGPKTMIPVAQCIKNKCTIPVAALPVAYRTTDKEPSFQSLTDPQTGKRVFPINLDCTQCCQDDMIEFGHQCKDLGLQYVGICCGNSSSLTRSLAESLGRQPPASRYSPDMSKHYAYGTHPSLKKFNTEKLERDGTILLSTVSGQFPGACGLRYSVQQRDGSVYRDIRLDHGVLYPPDSGWRGLKLLIVYSADKKGTTKADIVNSQLLDGATGSKSISGITKCVDENEYYMAGQMLAISIVHGDPNSDLDKVHDVLNQNTSLENLIELAGTWRLVSHEEDKEDMILATVKWYMYGRNRPAFDQFRDGLSTLGVLKAIQQYPGSFKAVFCEAALPLTAAMFENKETVLYTRSEIGSNKYNLESNILGYFADFLQAAEEELNITLSQILMFSTGLKEWVYGTRLEIQFLHDKELGKDGAEGELSRFPKANTCSCILHLPVVYRSYENFIQDMVFGIVHAKGFGYA</sequence>
<gene>
    <name evidence="10" type="primary">LOC100371248</name>
</gene>
<dbReference type="SUPFAM" id="SSF82282">
    <property type="entry name" value="Homocysteine S-methyltransferase"/>
    <property type="match status" value="1"/>
</dbReference>
<dbReference type="Pfam" id="PF18694">
    <property type="entry name" value="TDP-43_N"/>
    <property type="match status" value="1"/>
</dbReference>
<dbReference type="Proteomes" id="UP000694865">
    <property type="component" value="Unplaced"/>
</dbReference>
<evidence type="ECO:0000313" key="9">
    <source>
        <dbReference type="Proteomes" id="UP000694865"/>
    </source>
</evidence>
<dbReference type="InterPro" id="IPR000569">
    <property type="entry name" value="HECT_dom"/>
</dbReference>
<keyword evidence="3 5" id="KW-0833">Ubl conjugation pathway</keyword>
<dbReference type="PANTHER" id="PTHR11103">
    <property type="entry name" value="SLR1189 PROTEIN"/>
    <property type="match status" value="1"/>
</dbReference>
<feature type="binding site" evidence="6">
    <location>
        <position position="303"/>
    </location>
    <ligand>
        <name>Zn(2+)</name>
        <dbReference type="ChEBI" id="CHEBI:29105"/>
    </ligand>
</feature>
<organism evidence="9 10">
    <name type="scientific">Saccoglossus kowalevskii</name>
    <name type="common">Acorn worm</name>
    <dbReference type="NCBI Taxonomy" id="10224"/>
    <lineage>
        <taxon>Eukaryota</taxon>
        <taxon>Metazoa</taxon>
        <taxon>Hemichordata</taxon>
        <taxon>Enteropneusta</taxon>
        <taxon>Harrimaniidae</taxon>
        <taxon>Saccoglossus</taxon>
    </lineage>
</organism>
<evidence type="ECO:0000256" key="4">
    <source>
        <dbReference type="ARBA" id="ARBA00034478"/>
    </source>
</evidence>